<keyword evidence="2" id="KW-1185">Reference proteome</keyword>
<dbReference type="AlphaFoldDB" id="M0DV16"/>
<evidence type="ECO:0000313" key="2">
    <source>
        <dbReference type="Proteomes" id="UP000011514"/>
    </source>
</evidence>
<sequence length="168" mass="18338">MTFCADCGVLLAPGNAEECCDNCAPDGAPTVSREKGDLVSSLEGLQSTKSGHILKKDAVKWLNSLDKPNQVELKRSVLPKPAGFEGSTHETDISNIRISGDARFVETFAGLMTCLLDFEDDETRVELNLSRTKVRDTKHTLETTLSICRLLSGGVDRLIHSPHSRLLL</sequence>
<dbReference type="Proteomes" id="UP000011514">
    <property type="component" value="Unassembled WGS sequence"/>
</dbReference>
<gene>
    <name evidence="1" type="ORF">C471_09510</name>
</gene>
<dbReference type="RefSeq" id="WP_004048534.1">
    <property type="nucleotide sequence ID" value="NZ_AOJE01000056.1"/>
</dbReference>
<evidence type="ECO:0000313" key="1">
    <source>
        <dbReference type="EMBL" id="ELZ38522.1"/>
    </source>
</evidence>
<organism evidence="1 2">
    <name type="scientific">Halorubrum saccharovorum DSM 1137</name>
    <dbReference type="NCBI Taxonomy" id="1227484"/>
    <lineage>
        <taxon>Archaea</taxon>
        <taxon>Methanobacteriati</taxon>
        <taxon>Methanobacteriota</taxon>
        <taxon>Stenosarchaea group</taxon>
        <taxon>Halobacteria</taxon>
        <taxon>Halobacteriales</taxon>
        <taxon>Haloferacaceae</taxon>
        <taxon>Halorubrum</taxon>
    </lineage>
</organism>
<dbReference type="eggNOG" id="arCOG10364">
    <property type="taxonomic scope" value="Archaea"/>
</dbReference>
<protein>
    <submittedName>
        <fullName evidence="1">Uncharacterized protein</fullName>
    </submittedName>
</protein>
<proteinExistence type="predicted"/>
<accession>M0DV16</accession>
<dbReference type="EMBL" id="AOJE01000056">
    <property type="protein sequence ID" value="ELZ38522.1"/>
    <property type="molecule type" value="Genomic_DNA"/>
</dbReference>
<reference evidence="1 2" key="1">
    <citation type="journal article" date="2014" name="PLoS Genet.">
        <title>Phylogenetically driven sequencing of extremely halophilic archaea reveals strategies for static and dynamic osmo-response.</title>
        <authorList>
            <person name="Becker E.A."/>
            <person name="Seitzer P.M."/>
            <person name="Tritt A."/>
            <person name="Larsen D."/>
            <person name="Krusor M."/>
            <person name="Yao A.I."/>
            <person name="Wu D."/>
            <person name="Madern D."/>
            <person name="Eisen J.A."/>
            <person name="Darling A.E."/>
            <person name="Facciotti M.T."/>
        </authorList>
    </citation>
    <scope>NUCLEOTIDE SEQUENCE [LARGE SCALE GENOMIC DNA]</scope>
    <source>
        <strain evidence="1 2">DSM 1137</strain>
    </source>
</reference>
<comment type="caution">
    <text evidence="1">The sequence shown here is derived from an EMBL/GenBank/DDBJ whole genome shotgun (WGS) entry which is preliminary data.</text>
</comment>
<name>M0DV16_9EURY</name>